<dbReference type="Proteomes" id="UP001244011">
    <property type="component" value="Unassembled WGS sequence"/>
</dbReference>
<dbReference type="GeneID" id="85308442"/>
<dbReference type="EMBL" id="MU839016">
    <property type="protein sequence ID" value="KAK1765280.1"/>
    <property type="molecule type" value="Genomic_DNA"/>
</dbReference>
<evidence type="ECO:0000313" key="2">
    <source>
        <dbReference type="EMBL" id="KAK1765280.1"/>
    </source>
</evidence>
<dbReference type="AlphaFoldDB" id="A0AAJ0BVX2"/>
<name>A0AAJ0BVX2_9PEZI</name>
<dbReference type="RefSeq" id="XP_060281493.1">
    <property type="nucleotide sequence ID" value="XM_060425255.1"/>
</dbReference>
<sequence length="360" mass="39724">MVRLQYLALSVPLLVSTTWAQSCSDSYLNLSSMAGFFLQDDPATNPSTFDYAEHNFGIIDRTYPSDELLSKCGEKTLWQRFVFHVKQLNKKAPTGTSYKVLFLGRHGEGYHNAAESFYGTPAWNCYWSELDGNGTAIFADAHLTPKGEAEAFRANAFWASQIANEKQPPPQSYYVSPLTRAMDTANLTFSTLSLPADRPFRPTVKELFREGVSIHTCDRRSSRTYIHGRFPDWTIEAGFAETDPLWNGTYSESSDAEDVRSRTALNEVFESDEGQLISVTAHSGEIASLLRVLGHRAFSLSTGQIIVTLVKAEIVRADPFPSTTEPWRFEATCTAPPVTSLATGGCVCSSTAAIARPTAI</sequence>
<dbReference type="GO" id="GO:0005737">
    <property type="term" value="C:cytoplasm"/>
    <property type="evidence" value="ECO:0007669"/>
    <property type="project" value="TreeGrafter"/>
</dbReference>
<evidence type="ECO:0000313" key="3">
    <source>
        <dbReference type="Proteomes" id="UP001244011"/>
    </source>
</evidence>
<keyword evidence="1" id="KW-0732">Signal</keyword>
<dbReference type="CDD" id="cd07067">
    <property type="entry name" value="HP_PGM_like"/>
    <property type="match status" value="1"/>
</dbReference>
<reference evidence="2" key="1">
    <citation type="submission" date="2023-06" db="EMBL/GenBank/DDBJ databases">
        <title>Genome-scale phylogeny and comparative genomics of the fungal order Sordariales.</title>
        <authorList>
            <consortium name="Lawrence Berkeley National Laboratory"/>
            <person name="Hensen N."/>
            <person name="Bonometti L."/>
            <person name="Westerberg I."/>
            <person name="Brannstrom I.O."/>
            <person name="Guillou S."/>
            <person name="Cros-Aarteil S."/>
            <person name="Calhoun S."/>
            <person name="Haridas S."/>
            <person name="Kuo A."/>
            <person name="Mondo S."/>
            <person name="Pangilinan J."/>
            <person name="Riley R."/>
            <person name="Labutti K."/>
            <person name="Andreopoulos B."/>
            <person name="Lipzen A."/>
            <person name="Chen C."/>
            <person name="Yanf M."/>
            <person name="Daum C."/>
            <person name="Ng V."/>
            <person name="Clum A."/>
            <person name="Steindorff A."/>
            <person name="Ohm R."/>
            <person name="Martin F."/>
            <person name="Silar P."/>
            <person name="Natvig D."/>
            <person name="Lalanne C."/>
            <person name="Gautier V."/>
            <person name="Ament-Velasquez S.L."/>
            <person name="Kruys A."/>
            <person name="Hutchinson M.I."/>
            <person name="Powell A.J."/>
            <person name="Barry K."/>
            <person name="Miller A.N."/>
            <person name="Grigoriev I.V."/>
            <person name="Debuchy R."/>
            <person name="Gladieux P."/>
            <person name="Thoren M.H."/>
            <person name="Johannesson H."/>
        </authorList>
    </citation>
    <scope>NUCLEOTIDE SEQUENCE</scope>
    <source>
        <strain evidence="2">8032-3</strain>
    </source>
</reference>
<dbReference type="PANTHER" id="PTHR48100:SF32">
    <property type="entry name" value="ANCHORED PROTEIN, PUTATIVE (AFU_ORTHOLOGUE AFUA_1G10590)-RELATED"/>
    <property type="match status" value="1"/>
</dbReference>
<dbReference type="Gene3D" id="3.40.50.1240">
    <property type="entry name" value="Phosphoglycerate mutase-like"/>
    <property type="match status" value="1"/>
</dbReference>
<keyword evidence="3" id="KW-1185">Reference proteome</keyword>
<feature type="chain" id="PRO_5042501471" evidence="1">
    <location>
        <begin position="21"/>
        <end position="360"/>
    </location>
</feature>
<accession>A0AAJ0BVX2</accession>
<comment type="caution">
    <text evidence="2">The sequence shown here is derived from an EMBL/GenBank/DDBJ whole genome shotgun (WGS) entry which is preliminary data.</text>
</comment>
<dbReference type="PROSITE" id="PS51257">
    <property type="entry name" value="PROKAR_LIPOPROTEIN"/>
    <property type="match status" value="1"/>
</dbReference>
<protein>
    <submittedName>
        <fullName evidence="2">GPI anchored protein</fullName>
    </submittedName>
</protein>
<dbReference type="PANTHER" id="PTHR48100">
    <property type="entry name" value="BROAD-SPECIFICITY PHOSPHATASE YOR283W-RELATED"/>
    <property type="match status" value="1"/>
</dbReference>
<dbReference type="SMART" id="SM00855">
    <property type="entry name" value="PGAM"/>
    <property type="match status" value="1"/>
</dbReference>
<feature type="signal peptide" evidence="1">
    <location>
        <begin position="1"/>
        <end position="20"/>
    </location>
</feature>
<evidence type="ECO:0000256" key="1">
    <source>
        <dbReference type="SAM" id="SignalP"/>
    </source>
</evidence>
<dbReference type="InterPro" id="IPR013078">
    <property type="entry name" value="His_Pase_superF_clade-1"/>
</dbReference>
<dbReference type="Pfam" id="PF00300">
    <property type="entry name" value="His_Phos_1"/>
    <property type="match status" value="1"/>
</dbReference>
<proteinExistence type="predicted"/>
<gene>
    <name evidence="2" type="ORF">QBC33DRAFT_476338</name>
</gene>
<dbReference type="GO" id="GO:0016791">
    <property type="term" value="F:phosphatase activity"/>
    <property type="evidence" value="ECO:0007669"/>
    <property type="project" value="TreeGrafter"/>
</dbReference>
<organism evidence="2 3">
    <name type="scientific">Phialemonium atrogriseum</name>
    <dbReference type="NCBI Taxonomy" id="1093897"/>
    <lineage>
        <taxon>Eukaryota</taxon>
        <taxon>Fungi</taxon>
        <taxon>Dikarya</taxon>
        <taxon>Ascomycota</taxon>
        <taxon>Pezizomycotina</taxon>
        <taxon>Sordariomycetes</taxon>
        <taxon>Sordariomycetidae</taxon>
        <taxon>Cephalothecales</taxon>
        <taxon>Cephalothecaceae</taxon>
        <taxon>Phialemonium</taxon>
    </lineage>
</organism>
<dbReference type="SUPFAM" id="SSF53254">
    <property type="entry name" value="Phosphoglycerate mutase-like"/>
    <property type="match status" value="1"/>
</dbReference>
<dbReference type="InterPro" id="IPR029033">
    <property type="entry name" value="His_PPase_superfam"/>
</dbReference>
<dbReference type="InterPro" id="IPR050275">
    <property type="entry name" value="PGM_Phosphatase"/>
</dbReference>